<evidence type="ECO:0000256" key="15">
    <source>
        <dbReference type="PIRSR" id="PIRSR001415-2"/>
    </source>
</evidence>
<evidence type="ECO:0000256" key="10">
    <source>
        <dbReference type="ARBA" id="ARBA00023244"/>
    </source>
</evidence>
<evidence type="ECO:0000256" key="6">
    <source>
        <dbReference type="ARBA" id="ARBA00022723"/>
    </source>
</evidence>
<dbReference type="VEuPathDB" id="VectorBase:BGLAX_027088"/>
<dbReference type="GO" id="GO:0006782">
    <property type="term" value="P:protoporphyrinogen IX biosynthetic process"/>
    <property type="evidence" value="ECO:0007669"/>
    <property type="project" value="UniProtKB-UniPathway"/>
</dbReference>
<feature type="binding site" evidence="16">
    <location>
        <position position="124"/>
    </location>
    <ligand>
        <name>Zn(2+)</name>
        <dbReference type="ChEBI" id="CHEBI:29105"/>
        <label>1</label>
        <note>catalytic</note>
    </ligand>
</feature>
<dbReference type="UniPathway" id="UPA00251">
    <property type="reaction ID" value="UER00318"/>
</dbReference>
<dbReference type="GO" id="GO:0005829">
    <property type="term" value="C:cytosol"/>
    <property type="evidence" value="ECO:0007669"/>
    <property type="project" value="TreeGrafter"/>
</dbReference>
<evidence type="ECO:0000256" key="11">
    <source>
        <dbReference type="ARBA" id="ARBA00025628"/>
    </source>
</evidence>
<evidence type="ECO:0000256" key="9">
    <source>
        <dbReference type="ARBA" id="ARBA00023239"/>
    </source>
</evidence>
<evidence type="ECO:0000313" key="20">
    <source>
        <dbReference type="Proteomes" id="UP000076420"/>
    </source>
</evidence>
<feature type="binding site" evidence="16">
    <location>
        <position position="223"/>
    </location>
    <ligand>
        <name>Zn(2+)</name>
        <dbReference type="ChEBI" id="CHEBI:29105"/>
        <label>2</label>
    </ligand>
</feature>
<keyword evidence="10 17" id="KW-0627">Porphyrin biosynthesis</keyword>
<dbReference type="GO" id="GO:0004655">
    <property type="term" value="F:porphobilinogen synthase activity"/>
    <property type="evidence" value="ECO:0007669"/>
    <property type="project" value="UniProtKB-EC"/>
</dbReference>
<evidence type="ECO:0000256" key="7">
    <source>
        <dbReference type="ARBA" id="ARBA00022833"/>
    </source>
</evidence>
<dbReference type="EC" id="4.2.1.24" evidence="4 17"/>
<dbReference type="STRING" id="6526.A0A2C9JKJ8"/>
<evidence type="ECO:0000256" key="13">
    <source>
        <dbReference type="ARBA" id="ARBA00047651"/>
    </source>
</evidence>
<feature type="active site" description="Schiff-base intermediate with substrate" evidence="14">
    <location>
        <position position="199"/>
    </location>
</feature>
<dbReference type="Pfam" id="PF00490">
    <property type="entry name" value="ALAD"/>
    <property type="match status" value="1"/>
</dbReference>
<evidence type="ECO:0000256" key="3">
    <source>
        <dbReference type="ARBA" id="ARBA00008055"/>
    </source>
</evidence>
<dbReference type="Gene3D" id="3.20.20.70">
    <property type="entry name" value="Aldolase class I"/>
    <property type="match status" value="1"/>
</dbReference>
<reference evidence="19" key="1">
    <citation type="submission" date="2020-05" db="UniProtKB">
        <authorList>
            <consortium name="EnsemblMetazoa"/>
        </authorList>
    </citation>
    <scope>IDENTIFICATION</scope>
    <source>
        <strain evidence="19">BB02</strain>
    </source>
</reference>
<evidence type="ECO:0000256" key="17">
    <source>
        <dbReference type="RuleBase" id="RU000515"/>
    </source>
</evidence>
<gene>
    <name evidence="19" type="primary">106057904</name>
</gene>
<dbReference type="Proteomes" id="UP000076420">
    <property type="component" value="Unassembled WGS sequence"/>
</dbReference>
<feature type="binding site" evidence="15">
    <location>
        <position position="279"/>
    </location>
    <ligand>
        <name>5-aminolevulinate</name>
        <dbReference type="ChEBI" id="CHEBI:356416"/>
        <label>2</label>
    </ligand>
</feature>
<feature type="binding site" evidence="16">
    <location>
        <position position="132"/>
    </location>
    <ligand>
        <name>Zn(2+)</name>
        <dbReference type="ChEBI" id="CHEBI:29105"/>
        <label>1</label>
        <note>catalytic</note>
    </ligand>
</feature>
<dbReference type="InterPro" id="IPR030656">
    <property type="entry name" value="ALAD_AS"/>
</dbReference>
<comment type="similarity">
    <text evidence="3 18">Belongs to the ALAD family.</text>
</comment>
<dbReference type="PANTHER" id="PTHR11458:SF0">
    <property type="entry name" value="DELTA-AMINOLEVULINIC ACID DEHYDRATASE"/>
    <property type="match status" value="1"/>
</dbReference>
<dbReference type="PROSITE" id="PS00169">
    <property type="entry name" value="D_ALA_DEHYDRATASE"/>
    <property type="match status" value="1"/>
</dbReference>
<dbReference type="PRINTS" id="PR00144">
    <property type="entry name" value="DALDHYDRTASE"/>
</dbReference>
<evidence type="ECO:0000256" key="12">
    <source>
        <dbReference type="ARBA" id="ARBA00025861"/>
    </source>
</evidence>
<keyword evidence="7" id="KW-0862">Zinc</keyword>
<dbReference type="KEGG" id="bgt:106057904"/>
<evidence type="ECO:0000256" key="18">
    <source>
        <dbReference type="RuleBase" id="RU004161"/>
    </source>
</evidence>
<dbReference type="InterPro" id="IPR013785">
    <property type="entry name" value="Aldolase_TIM"/>
</dbReference>
<dbReference type="CDD" id="cd04824">
    <property type="entry name" value="eu_ALAD_PBGS_cysteine_rich"/>
    <property type="match status" value="1"/>
</dbReference>
<dbReference type="FunFam" id="3.20.20.70:FF:000048">
    <property type="entry name" value="Delta-aminolevulinic acid dehydratase"/>
    <property type="match status" value="1"/>
</dbReference>
<dbReference type="NCBIfam" id="NF006762">
    <property type="entry name" value="PRK09283.1"/>
    <property type="match status" value="1"/>
</dbReference>
<evidence type="ECO:0000313" key="19">
    <source>
        <dbReference type="EnsemblMetazoa" id="BGLB003820-PB"/>
    </source>
</evidence>
<dbReference type="EnsemblMetazoa" id="BGLB003820-RB">
    <property type="protein sequence ID" value="BGLB003820-PB"/>
    <property type="gene ID" value="BGLB003820"/>
</dbReference>
<dbReference type="RefSeq" id="XP_013070705.2">
    <property type="nucleotide sequence ID" value="XM_013215251.2"/>
</dbReference>
<comment type="catalytic activity">
    <reaction evidence="13 17">
        <text>2 5-aminolevulinate = porphobilinogen + 2 H2O + H(+)</text>
        <dbReference type="Rhea" id="RHEA:24064"/>
        <dbReference type="ChEBI" id="CHEBI:15377"/>
        <dbReference type="ChEBI" id="CHEBI:15378"/>
        <dbReference type="ChEBI" id="CHEBI:58126"/>
        <dbReference type="ChEBI" id="CHEBI:356416"/>
        <dbReference type="EC" id="4.2.1.24"/>
    </reaction>
</comment>
<sequence>MSEHTILHSGYHHPTLRSWQSQGTIITPDNLMYPLFIVDDPDAVQEIKSMPGQSRYGVNRLKEAVGPLVEKGLKAVLLFGVPEKLEKDERGSGADAPNTPVIEAIILLRTNFPSLLIACDVCLCPYTSHGHCGYLRPDGTIDNEPSIERLAEIAVAYAHAGCQVIAPSDMMDGRIGAIKKALFNSGLGNRVSVMSYSAKFASSFYGPFREAAKSAPAFGDRKCYQLPHGSIGLAERAVDRDVAEGADFLMVKPGLAYLDVVRMVKQKYPTHPLAIYHVSGEYAMLYHAAVAGAFDMKAAVMETLQCMRRAGVDILITYFTPMVLDWIDKESK</sequence>
<protein>
    <recommendedName>
        <fullName evidence="5 17">Delta-aminolevulinic acid dehydratase</fullName>
        <ecNumber evidence="4 17">4.2.1.24</ecNumber>
    </recommendedName>
</protein>
<dbReference type="VEuPathDB" id="VectorBase:BGLB003820"/>
<accession>A0A2C9JKJ8</accession>
<evidence type="ECO:0000256" key="8">
    <source>
        <dbReference type="ARBA" id="ARBA00023133"/>
    </source>
</evidence>
<dbReference type="GO" id="GO:0008270">
    <property type="term" value="F:zinc ion binding"/>
    <property type="evidence" value="ECO:0007669"/>
    <property type="project" value="TreeGrafter"/>
</dbReference>
<feature type="binding site" evidence="16">
    <location>
        <position position="131"/>
    </location>
    <ligand>
        <name>Zn(2+)</name>
        <dbReference type="ChEBI" id="CHEBI:29105"/>
        <label>2</label>
    </ligand>
</feature>
<feature type="binding site" evidence="16">
    <location>
        <position position="122"/>
    </location>
    <ligand>
        <name>Zn(2+)</name>
        <dbReference type="ChEBI" id="CHEBI:29105"/>
        <label>1</label>
        <note>catalytic</note>
    </ligand>
</feature>
<keyword evidence="8" id="KW-0350">Heme biosynthesis</keyword>
<evidence type="ECO:0000256" key="14">
    <source>
        <dbReference type="PIRSR" id="PIRSR001415-1"/>
    </source>
</evidence>
<evidence type="ECO:0000256" key="1">
    <source>
        <dbReference type="ARBA" id="ARBA00001947"/>
    </source>
</evidence>
<dbReference type="SMART" id="SM01004">
    <property type="entry name" value="ALAD"/>
    <property type="match status" value="1"/>
</dbReference>
<evidence type="ECO:0000256" key="2">
    <source>
        <dbReference type="ARBA" id="ARBA00004694"/>
    </source>
</evidence>
<comment type="subunit">
    <text evidence="12">Homooctamer; active form. Homohexamer; low activity form.</text>
</comment>
<comment type="cofactor">
    <cofactor evidence="1">
        <name>Zn(2+)</name>
        <dbReference type="ChEBI" id="CHEBI:29105"/>
    </cofactor>
</comment>
<comment type="pathway">
    <text evidence="2">Porphyrin-containing compound metabolism; protoporphyrin-IX biosynthesis; coproporphyrinogen-III from 5-aminolevulinate: step 1/4.</text>
</comment>
<comment type="function">
    <text evidence="11">Catalyzes an early step in the biosynthesis of tetrapyrroles. Binds two molecules of 5-aminolevulinate per subunit, each at a distinct site, and catalyzes their condensation to form porphobilinogen.</text>
</comment>
<dbReference type="OrthoDB" id="1530at2759"/>
<proteinExistence type="inferred from homology"/>
<name>A0A2C9JKJ8_BIOGL</name>
<feature type="active site" description="Schiff-base intermediate with substrate" evidence="14">
    <location>
        <position position="252"/>
    </location>
</feature>
<dbReference type="SUPFAM" id="SSF51569">
    <property type="entry name" value="Aldolase"/>
    <property type="match status" value="1"/>
</dbReference>
<feature type="binding site" evidence="15">
    <location>
        <position position="221"/>
    </location>
    <ligand>
        <name>5-aminolevulinate</name>
        <dbReference type="ChEBI" id="CHEBI:356416"/>
        <label>1</label>
    </ligand>
</feature>
<dbReference type="PANTHER" id="PTHR11458">
    <property type="entry name" value="DELTA-AMINOLEVULINIC ACID DEHYDRATASE"/>
    <property type="match status" value="1"/>
</dbReference>
<evidence type="ECO:0000256" key="5">
    <source>
        <dbReference type="ARBA" id="ARBA00020771"/>
    </source>
</evidence>
<evidence type="ECO:0000256" key="4">
    <source>
        <dbReference type="ARBA" id="ARBA00012053"/>
    </source>
</evidence>
<keyword evidence="9 17" id="KW-0456">Lyase</keyword>
<feature type="binding site" evidence="15">
    <location>
        <position position="318"/>
    </location>
    <ligand>
        <name>5-aminolevulinate</name>
        <dbReference type="ChEBI" id="CHEBI:356416"/>
        <label>2</label>
    </ligand>
</feature>
<dbReference type="InterPro" id="IPR001731">
    <property type="entry name" value="ALAD"/>
</dbReference>
<evidence type="ECO:0000256" key="16">
    <source>
        <dbReference type="PIRSR" id="PIRSR001415-4"/>
    </source>
</evidence>
<organism evidence="19 20">
    <name type="scientific">Biomphalaria glabrata</name>
    <name type="common">Bloodfluke planorb</name>
    <name type="synonym">Freshwater snail</name>
    <dbReference type="NCBI Taxonomy" id="6526"/>
    <lineage>
        <taxon>Eukaryota</taxon>
        <taxon>Metazoa</taxon>
        <taxon>Spiralia</taxon>
        <taxon>Lophotrochozoa</taxon>
        <taxon>Mollusca</taxon>
        <taxon>Gastropoda</taxon>
        <taxon>Heterobranchia</taxon>
        <taxon>Euthyneura</taxon>
        <taxon>Panpulmonata</taxon>
        <taxon>Hygrophila</taxon>
        <taxon>Lymnaeoidea</taxon>
        <taxon>Planorbidae</taxon>
        <taxon>Biomphalaria</taxon>
    </lineage>
</organism>
<feature type="binding site" evidence="15">
    <location>
        <position position="209"/>
    </location>
    <ligand>
        <name>5-aminolevulinate</name>
        <dbReference type="ChEBI" id="CHEBI:356416"/>
        <label>1</label>
    </ligand>
</feature>
<keyword evidence="6" id="KW-0479">Metal-binding</keyword>
<dbReference type="PIRSF" id="PIRSF001415">
    <property type="entry name" value="Porphbilin_synth"/>
    <property type="match status" value="1"/>
</dbReference>
<dbReference type="AlphaFoldDB" id="A0A2C9JKJ8"/>